<evidence type="ECO:0000313" key="2">
    <source>
        <dbReference type="Proteomes" id="UP000518266"/>
    </source>
</evidence>
<gene>
    <name evidence="1" type="ORF">F7725_022018</name>
</gene>
<reference evidence="1 2" key="1">
    <citation type="submission" date="2020-03" db="EMBL/GenBank/DDBJ databases">
        <title>Dissostichus mawsoni Genome sequencing and assembly.</title>
        <authorList>
            <person name="Park H."/>
        </authorList>
    </citation>
    <scope>NUCLEOTIDE SEQUENCE [LARGE SCALE GENOMIC DNA]</scope>
    <source>
        <strain evidence="1">DM0001</strain>
        <tissue evidence="1">Muscle</tissue>
    </source>
</reference>
<dbReference type="AlphaFoldDB" id="A0A7J5ZF29"/>
<organism evidence="1 2">
    <name type="scientific">Dissostichus mawsoni</name>
    <name type="common">Antarctic cod</name>
    <dbReference type="NCBI Taxonomy" id="36200"/>
    <lineage>
        <taxon>Eukaryota</taxon>
        <taxon>Metazoa</taxon>
        <taxon>Chordata</taxon>
        <taxon>Craniata</taxon>
        <taxon>Vertebrata</taxon>
        <taxon>Euteleostomi</taxon>
        <taxon>Actinopterygii</taxon>
        <taxon>Neopterygii</taxon>
        <taxon>Teleostei</taxon>
        <taxon>Neoteleostei</taxon>
        <taxon>Acanthomorphata</taxon>
        <taxon>Eupercaria</taxon>
        <taxon>Perciformes</taxon>
        <taxon>Notothenioidei</taxon>
        <taxon>Nototheniidae</taxon>
        <taxon>Dissostichus</taxon>
    </lineage>
</organism>
<evidence type="ECO:0000313" key="1">
    <source>
        <dbReference type="EMBL" id="KAF3859619.1"/>
    </source>
</evidence>
<dbReference type="Proteomes" id="UP000518266">
    <property type="component" value="Unassembled WGS sequence"/>
</dbReference>
<name>A0A7J5ZF29_DISMA</name>
<protein>
    <submittedName>
        <fullName evidence="1">Uncharacterized protein</fullName>
    </submittedName>
</protein>
<accession>A0A7J5ZF29</accession>
<keyword evidence="2" id="KW-1185">Reference proteome</keyword>
<feature type="non-terminal residue" evidence="1">
    <location>
        <position position="154"/>
    </location>
</feature>
<dbReference type="EMBL" id="JAAKFY010000003">
    <property type="protein sequence ID" value="KAF3859619.1"/>
    <property type="molecule type" value="Genomic_DNA"/>
</dbReference>
<comment type="caution">
    <text evidence="1">The sequence shown here is derived from an EMBL/GenBank/DDBJ whole genome shotgun (WGS) entry which is preliminary data.</text>
</comment>
<proteinExistence type="predicted"/>
<sequence length="154" mass="17240">LDQKHRRIKLRARLNADDFTPFNYDTNECTKKQDGDKKPPTGSGRGCSTFQISPSISSMWLTHFIWRAAGARISEQMTDGAREGCVTELPEETHFVPLLIGLLVSCDCDGGRMFFILFHGMYDTEVHFIYRVGGWLRKPAGGEKGASRGKGQVL</sequence>